<keyword evidence="6" id="KW-0560">Oxidoreductase</keyword>
<evidence type="ECO:0000256" key="10">
    <source>
        <dbReference type="ARBA" id="ARBA00023163"/>
    </source>
</evidence>
<dbReference type="Gene3D" id="2.60.120.650">
    <property type="entry name" value="Cupin"/>
    <property type="match status" value="1"/>
</dbReference>
<evidence type="ECO:0000256" key="12">
    <source>
        <dbReference type="ARBA" id="ARBA00023306"/>
    </source>
</evidence>
<evidence type="ECO:0000256" key="11">
    <source>
        <dbReference type="ARBA" id="ARBA00023242"/>
    </source>
</evidence>
<dbReference type="GO" id="GO:0003682">
    <property type="term" value="F:chromatin binding"/>
    <property type="evidence" value="ECO:0007669"/>
    <property type="project" value="UniProtKB-ARBA"/>
</dbReference>
<gene>
    <name evidence="16" type="primary">LOC109482651</name>
</gene>
<keyword evidence="4" id="KW-0156">Chromatin regulator</keyword>
<sequence length="409" mass="46949">MTSGLPKELQGVVPGCKKALHLETLDKSKLGAPFFFVLAQSAERLFQGRFQESLGFATNVLDFCWEKLNTGHWKDVDVCWREVFTFGSLFKAVCQFGMRDQYNTMDAIKTCDLGLLMGAPVLDNILSRLVAVLQNSARGTTKRPQEQCSKSAITSQVPKRPRTLILPVIDSEKKVPRVHCPSLKSFLLNYMRKRQPVIIQSNMEHWPARNHRPWSLDYISEIAGCRTVPVELGRRYTEETWSQTLMTVDEFIDKYIIQKSSDVGYLAQHQLFDQIPELREDIRVPDYCCLGDGDEEDIVINAWFGPKGTVSPLHHDPQHNLLAQVVGSKYVRLYAEEVSDCVYPHEGHLLHNTSQVDVEDPDLEQFPRFNSAPYLECTLEPGEMLYIPPRYWHYIRSLDVSFSVSFWWS</sequence>
<dbReference type="Proteomes" id="UP000515135">
    <property type="component" value="Unplaced"/>
</dbReference>
<evidence type="ECO:0000256" key="6">
    <source>
        <dbReference type="ARBA" id="ARBA00023002"/>
    </source>
</evidence>
<dbReference type="PANTHER" id="PTHR12461">
    <property type="entry name" value="HYPOXIA-INDUCIBLE FACTOR 1 ALPHA INHIBITOR-RELATED"/>
    <property type="match status" value="1"/>
</dbReference>
<evidence type="ECO:0000256" key="1">
    <source>
        <dbReference type="ARBA" id="ARBA00001954"/>
    </source>
</evidence>
<evidence type="ECO:0000256" key="9">
    <source>
        <dbReference type="ARBA" id="ARBA00023108"/>
    </source>
</evidence>
<evidence type="ECO:0000256" key="5">
    <source>
        <dbReference type="ARBA" id="ARBA00022964"/>
    </source>
</evidence>
<evidence type="ECO:0000256" key="4">
    <source>
        <dbReference type="ARBA" id="ARBA00022853"/>
    </source>
</evidence>
<evidence type="ECO:0000256" key="8">
    <source>
        <dbReference type="ARBA" id="ARBA00023015"/>
    </source>
</evidence>
<dbReference type="InterPro" id="IPR056520">
    <property type="entry name" value="ARM_KDM8_N"/>
</dbReference>
<dbReference type="KEGG" id="bbel:109482651"/>
<evidence type="ECO:0000256" key="7">
    <source>
        <dbReference type="ARBA" id="ARBA00023004"/>
    </source>
</evidence>
<dbReference type="SMART" id="SM00558">
    <property type="entry name" value="JmjC"/>
    <property type="match status" value="1"/>
</dbReference>
<organism evidence="15 16">
    <name type="scientific">Branchiostoma belcheri</name>
    <name type="common">Amphioxus</name>
    <dbReference type="NCBI Taxonomy" id="7741"/>
    <lineage>
        <taxon>Eukaryota</taxon>
        <taxon>Metazoa</taxon>
        <taxon>Chordata</taxon>
        <taxon>Cephalochordata</taxon>
        <taxon>Leptocardii</taxon>
        <taxon>Amphioxiformes</taxon>
        <taxon>Branchiostomatidae</taxon>
        <taxon>Branchiostoma</taxon>
    </lineage>
</organism>
<reference evidence="16" key="1">
    <citation type="submission" date="2025-08" db="UniProtKB">
        <authorList>
            <consortium name="RefSeq"/>
        </authorList>
    </citation>
    <scope>IDENTIFICATION</scope>
    <source>
        <tissue evidence="16">Gonad</tissue>
    </source>
</reference>
<dbReference type="GO" id="GO:0048511">
    <property type="term" value="P:rhythmic process"/>
    <property type="evidence" value="ECO:0007669"/>
    <property type="project" value="UniProtKB-KW"/>
</dbReference>
<evidence type="ECO:0000256" key="2">
    <source>
        <dbReference type="ARBA" id="ARBA00004123"/>
    </source>
</evidence>
<feature type="domain" description="JmjC" evidence="14">
    <location>
        <begin position="273"/>
        <end position="409"/>
    </location>
</feature>
<dbReference type="SUPFAM" id="SSF51197">
    <property type="entry name" value="Clavaminate synthase-like"/>
    <property type="match status" value="1"/>
</dbReference>
<keyword evidence="3" id="KW-0479">Metal-binding</keyword>
<keyword evidence="9" id="KW-0090">Biological rhythms</keyword>
<evidence type="ECO:0000313" key="16">
    <source>
        <dbReference type="RefSeq" id="XP_019641032.1"/>
    </source>
</evidence>
<dbReference type="FunFam" id="2.60.120.650:FF:000019">
    <property type="entry name" value="Bifunctional peptidase and arginyl-hydroxylase JMJD5"/>
    <property type="match status" value="1"/>
</dbReference>
<keyword evidence="10" id="KW-0804">Transcription</keyword>
<evidence type="ECO:0000256" key="13">
    <source>
        <dbReference type="ARBA" id="ARBA00049800"/>
    </source>
</evidence>
<dbReference type="GO" id="GO:0005634">
    <property type="term" value="C:nucleus"/>
    <property type="evidence" value="ECO:0007669"/>
    <property type="project" value="UniProtKB-SubCell"/>
</dbReference>
<accession>A0A6P5ACG4</accession>
<keyword evidence="5" id="KW-0223">Dioxygenase</keyword>
<protein>
    <recommendedName>
        <fullName evidence="13">JmjC domain-containing protein 5</fullName>
    </recommendedName>
</protein>
<dbReference type="AlphaFoldDB" id="A0A6P5ACG4"/>
<dbReference type="GO" id="GO:0010468">
    <property type="term" value="P:regulation of gene expression"/>
    <property type="evidence" value="ECO:0007669"/>
    <property type="project" value="UniProtKB-ARBA"/>
</dbReference>
<dbReference type="OrthoDB" id="47172at2759"/>
<dbReference type="Pfam" id="PF24472">
    <property type="entry name" value="ARM_KDM8_N"/>
    <property type="match status" value="1"/>
</dbReference>
<evidence type="ECO:0000256" key="3">
    <source>
        <dbReference type="ARBA" id="ARBA00022723"/>
    </source>
</evidence>
<evidence type="ECO:0000313" key="15">
    <source>
        <dbReference type="Proteomes" id="UP000515135"/>
    </source>
</evidence>
<name>A0A6P5ACG4_BRABE</name>
<keyword evidence="8" id="KW-0805">Transcription regulation</keyword>
<comment type="subcellular location">
    <subcellularLocation>
        <location evidence="2">Nucleus</location>
    </subcellularLocation>
</comment>
<dbReference type="GO" id="GO:0051864">
    <property type="term" value="F:histone H3K36 demethylase activity"/>
    <property type="evidence" value="ECO:0007669"/>
    <property type="project" value="TreeGrafter"/>
</dbReference>
<keyword evidence="12" id="KW-0131">Cell cycle</keyword>
<dbReference type="PANTHER" id="PTHR12461:SF106">
    <property type="entry name" value="BIFUNCTIONAL PEPTIDASE AND ARGINYL-HYDROXYLASE JMJD5"/>
    <property type="match status" value="1"/>
</dbReference>
<dbReference type="Pfam" id="PF13621">
    <property type="entry name" value="Cupin_8"/>
    <property type="match status" value="1"/>
</dbReference>
<dbReference type="InterPro" id="IPR041667">
    <property type="entry name" value="Cupin_8"/>
</dbReference>
<keyword evidence="11" id="KW-0539">Nucleus</keyword>
<dbReference type="InterPro" id="IPR003347">
    <property type="entry name" value="JmjC_dom"/>
</dbReference>
<comment type="cofactor">
    <cofactor evidence="1">
        <name>Fe(2+)</name>
        <dbReference type="ChEBI" id="CHEBI:29033"/>
    </cofactor>
</comment>
<evidence type="ECO:0000259" key="14">
    <source>
        <dbReference type="PROSITE" id="PS51184"/>
    </source>
</evidence>
<keyword evidence="7" id="KW-0408">Iron</keyword>
<dbReference type="RefSeq" id="XP_019641032.1">
    <property type="nucleotide sequence ID" value="XM_019785473.1"/>
</dbReference>
<keyword evidence="15" id="KW-1185">Reference proteome</keyword>
<dbReference type="GO" id="GO:0031648">
    <property type="term" value="P:protein destabilization"/>
    <property type="evidence" value="ECO:0007669"/>
    <property type="project" value="UniProtKB-ARBA"/>
</dbReference>
<proteinExistence type="predicted"/>
<dbReference type="PROSITE" id="PS51184">
    <property type="entry name" value="JMJC"/>
    <property type="match status" value="1"/>
</dbReference>
<dbReference type="GeneID" id="109482651"/>
<dbReference type="GO" id="GO:0046872">
    <property type="term" value="F:metal ion binding"/>
    <property type="evidence" value="ECO:0007669"/>
    <property type="project" value="UniProtKB-KW"/>
</dbReference>